<dbReference type="RefSeq" id="WP_170196544.1">
    <property type="nucleotide sequence ID" value="NZ_JABBNB010000030.1"/>
</dbReference>
<sequence>MRHASARLSHRKSLSLTTIAAGRLRRPRVSRLFPEEAERLITSAELKSLTS</sequence>
<reference evidence="1 2" key="1">
    <citation type="submission" date="2020-04" db="EMBL/GenBank/DDBJ databases">
        <title>Gordonia sp. nov. TBRC 11910.</title>
        <authorList>
            <person name="Suriyachadkun C."/>
        </authorList>
    </citation>
    <scope>NUCLEOTIDE SEQUENCE [LARGE SCALE GENOMIC DNA]</scope>
    <source>
        <strain evidence="1 2">TBRC 11910</strain>
    </source>
</reference>
<organism evidence="1 2">
    <name type="scientific">Gordonia asplenii</name>
    <dbReference type="NCBI Taxonomy" id="2725283"/>
    <lineage>
        <taxon>Bacteria</taxon>
        <taxon>Bacillati</taxon>
        <taxon>Actinomycetota</taxon>
        <taxon>Actinomycetes</taxon>
        <taxon>Mycobacteriales</taxon>
        <taxon>Gordoniaceae</taxon>
        <taxon>Gordonia</taxon>
    </lineage>
</organism>
<comment type="caution">
    <text evidence="1">The sequence shown here is derived from an EMBL/GenBank/DDBJ whole genome shotgun (WGS) entry which is preliminary data.</text>
</comment>
<evidence type="ECO:0000313" key="1">
    <source>
        <dbReference type="EMBL" id="NMO04037.1"/>
    </source>
</evidence>
<evidence type="ECO:0000313" key="2">
    <source>
        <dbReference type="Proteomes" id="UP000550729"/>
    </source>
</evidence>
<dbReference type="Proteomes" id="UP000550729">
    <property type="component" value="Unassembled WGS sequence"/>
</dbReference>
<keyword evidence="2" id="KW-1185">Reference proteome</keyword>
<protein>
    <submittedName>
        <fullName evidence="1">Uncharacterized protein</fullName>
    </submittedName>
</protein>
<name>A0A848L0Q8_9ACTN</name>
<gene>
    <name evidence="1" type="ORF">HH308_22745</name>
</gene>
<dbReference type="AlphaFoldDB" id="A0A848L0Q8"/>
<dbReference type="EMBL" id="JABBNB010000030">
    <property type="protein sequence ID" value="NMO04037.1"/>
    <property type="molecule type" value="Genomic_DNA"/>
</dbReference>
<proteinExistence type="predicted"/>
<accession>A0A848L0Q8</accession>